<comment type="caution">
    <text evidence="1">The sequence shown here is derived from an EMBL/GenBank/DDBJ whole genome shotgun (WGS) entry which is preliminary data.</text>
</comment>
<evidence type="ECO:0000313" key="2">
    <source>
        <dbReference type="Proteomes" id="UP001419268"/>
    </source>
</evidence>
<evidence type="ECO:0000313" key="1">
    <source>
        <dbReference type="EMBL" id="KAK9112214.1"/>
    </source>
</evidence>
<dbReference type="Proteomes" id="UP001419268">
    <property type="component" value="Unassembled WGS sequence"/>
</dbReference>
<protein>
    <submittedName>
        <fullName evidence="1">Uncharacterized protein</fullName>
    </submittedName>
</protein>
<name>A0AAP0IBC6_9MAGN</name>
<reference evidence="1 2" key="1">
    <citation type="submission" date="2024-01" db="EMBL/GenBank/DDBJ databases">
        <title>Genome assemblies of Stephania.</title>
        <authorList>
            <person name="Yang L."/>
        </authorList>
    </citation>
    <scope>NUCLEOTIDE SEQUENCE [LARGE SCALE GENOMIC DNA]</scope>
    <source>
        <strain evidence="1">JXDWG</strain>
        <tissue evidence="1">Leaf</tissue>
    </source>
</reference>
<gene>
    <name evidence="1" type="ORF">Scep_019733</name>
</gene>
<dbReference type="EMBL" id="JBBNAG010000008">
    <property type="protein sequence ID" value="KAK9112214.1"/>
    <property type="molecule type" value="Genomic_DNA"/>
</dbReference>
<proteinExistence type="predicted"/>
<dbReference type="AlphaFoldDB" id="A0AAP0IBC6"/>
<organism evidence="1 2">
    <name type="scientific">Stephania cephalantha</name>
    <dbReference type="NCBI Taxonomy" id="152367"/>
    <lineage>
        <taxon>Eukaryota</taxon>
        <taxon>Viridiplantae</taxon>
        <taxon>Streptophyta</taxon>
        <taxon>Embryophyta</taxon>
        <taxon>Tracheophyta</taxon>
        <taxon>Spermatophyta</taxon>
        <taxon>Magnoliopsida</taxon>
        <taxon>Ranunculales</taxon>
        <taxon>Menispermaceae</taxon>
        <taxon>Menispermoideae</taxon>
        <taxon>Cissampelideae</taxon>
        <taxon>Stephania</taxon>
    </lineage>
</organism>
<accession>A0AAP0IBC6</accession>
<keyword evidence="2" id="KW-1185">Reference proteome</keyword>
<sequence>MAETHQKAIHDLTSAQDQKMVERAQYQERNMATQLPLLAHPTYPPGTSTSALDREPRKRYGVLSPVFSATSRMSLPLPLPLRDASATAAAIARRRYRWVKINSGLYLYIKPLNKSYTSLGPAGKEYTETRHPGAARAATYGER</sequence>